<dbReference type="GO" id="GO:0000139">
    <property type="term" value="C:Golgi membrane"/>
    <property type="evidence" value="ECO:0007669"/>
    <property type="project" value="UniProtKB-SubCell"/>
</dbReference>
<feature type="compositionally biased region" description="Low complexity" evidence="14">
    <location>
        <begin position="937"/>
        <end position="956"/>
    </location>
</feature>
<evidence type="ECO:0000256" key="10">
    <source>
        <dbReference type="ARBA" id="ARBA00023136"/>
    </source>
</evidence>
<accession>A0A2K3QPW7</accession>
<evidence type="ECO:0000256" key="4">
    <source>
        <dbReference type="ARBA" id="ARBA00020973"/>
    </source>
</evidence>
<dbReference type="Pfam" id="PF06419">
    <property type="entry name" value="COG6_N"/>
    <property type="match status" value="1"/>
</dbReference>
<dbReference type="SMART" id="SM01087">
    <property type="entry name" value="COG6"/>
    <property type="match status" value="1"/>
</dbReference>
<feature type="region of interest" description="Disordered" evidence="14">
    <location>
        <begin position="1"/>
        <end position="36"/>
    </location>
</feature>
<dbReference type="InterPro" id="IPR041569">
    <property type="entry name" value="AAA_lid_3"/>
</dbReference>
<evidence type="ECO:0000256" key="13">
    <source>
        <dbReference type="RuleBase" id="RU365075"/>
    </source>
</evidence>
<evidence type="ECO:0000313" key="17">
    <source>
        <dbReference type="Proteomes" id="UP000236621"/>
    </source>
</evidence>
<dbReference type="GO" id="GO:0015031">
    <property type="term" value="P:protein transport"/>
    <property type="evidence" value="ECO:0007669"/>
    <property type="project" value="UniProtKB-KW"/>
</dbReference>
<evidence type="ECO:0000256" key="8">
    <source>
        <dbReference type="ARBA" id="ARBA00022927"/>
    </source>
</evidence>
<feature type="compositionally biased region" description="Pro residues" evidence="14">
    <location>
        <begin position="1132"/>
        <end position="1141"/>
    </location>
</feature>
<dbReference type="GO" id="GO:0006891">
    <property type="term" value="P:intra-Golgi vesicle-mediated transport"/>
    <property type="evidence" value="ECO:0007669"/>
    <property type="project" value="UniProtKB-UniRule"/>
</dbReference>
<evidence type="ECO:0000313" key="16">
    <source>
        <dbReference type="EMBL" id="PNY29584.1"/>
    </source>
</evidence>
<comment type="function">
    <text evidence="13">Acts as component of the peripheral membrane COG complex that is involved in intra-Golgi protein trafficking. COG is located at the cis-Golgi, and regulates tethering of retrograde intra-Golgi vesicles and possibly a number of other membrane trafficking events.</text>
</comment>
<dbReference type="InterPro" id="IPR003593">
    <property type="entry name" value="AAA+_ATPase"/>
</dbReference>
<dbReference type="PANTHER" id="PTHR21506">
    <property type="entry name" value="COMPONENT OF OLIGOMERIC GOLGI COMPLEX 6"/>
    <property type="match status" value="1"/>
</dbReference>
<evidence type="ECO:0000256" key="1">
    <source>
        <dbReference type="ARBA" id="ARBA00004395"/>
    </source>
</evidence>
<dbReference type="GO" id="GO:0017119">
    <property type="term" value="C:Golgi transport complex"/>
    <property type="evidence" value="ECO:0007669"/>
    <property type="project" value="UniProtKB-UniRule"/>
</dbReference>
<feature type="compositionally biased region" description="Polar residues" evidence="14">
    <location>
        <begin position="26"/>
        <end position="35"/>
    </location>
</feature>
<comment type="subcellular location">
    <subcellularLocation>
        <location evidence="1 13">Golgi apparatus membrane</location>
        <topology evidence="1 13">Peripheral membrane protein</topology>
    </subcellularLocation>
</comment>
<evidence type="ECO:0000256" key="3">
    <source>
        <dbReference type="ARBA" id="ARBA00011023"/>
    </source>
</evidence>
<dbReference type="Gene3D" id="3.40.50.300">
    <property type="entry name" value="P-loop containing nucleotide triphosphate hydrolases"/>
    <property type="match status" value="1"/>
</dbReference>
<dbReference type="CDD" id="cd19509">
    <property type="entry name" value="RecA-like_VPS4-like"/>
    <property type="match status" value="1"/>
</dbReference>
<dbReference type="STRING" id="45235.A0A2K3QPW7"/>
<keyword evidence="6" id="KW-0547">Nucleotide-binding</keyword>
<dbReference type="InterPro" id="IPR048369">
    <property type="entry name" value="COG6_C"/>
</dbReference>
<dbReference type="FunFam" id="3.40.50.300:FF:000093">
    <property type="entry name" value="Fidgetin-like 1"/>
    <property type="match status" value="1"/>
</dbReference>
<dbReference type="Pfam" id="PF17862">
    <property type="entry name" value="AAA_lid_3"/>
    <property type="match status" value="1"/>
</dbReference>
<dbReference type="PANTHER" id="PTHR21506:SF0">
    <property type="entry name" value="CONSERVED OLIGOMERIC GOLGI COMPLEX SUBUNIT 6"/>
    <property type="match status" value="1"/>
</dbReference>
<evidence type="ECO:0000259" key="15">
    <source>
        <dbReference type="SMART" id="SM00382"/>
    </source>
</evidence>
<dbReference type="InterPro" id="IPR003959">
    <property type="entry name" value="ATPase_AAA_core"/>
</dbReference>
<evidence type="ECO:0000256" key="14">
    <source>
        <dbReference type="SAM" id="MobiDB-lite"/>
    </source>
</evidence>
<feature type="compositionally biased region" description="Basic and acidic residues" evidence="14">
    <location>
        <begin position="967"/>
        <end position="978"/>
    </location>
</feature>
<keyword evidence="9 13" id="KW-0333">Golgi apparatus</keyword>
<evidence type="ECO:0000256" key="5">
    <source>
        <dbReference type="ARBA" id="ARBA00022448"/>
    </source>
</evidence>
<evidence type="ECO:0000256" key="9">
    <source>
        <dbReference type="ARBA" id="ARBA00023034"/>
    </source>
</evidence>
<keyword evidence="7" id="KW-0067">ATP-binding</keyword>
<protein>
    <recommendedName>
        <fullName evidence="4 13">Conserved oligomeric Golgi complex subunit 6</fullName>
        <shortName evidence="13">COG complex subunit 6</shortName>
    </recommendedName>
    <alternativeName>
        <fullName evidence="11 13">Component of oligomeric Golgi complex 6</fullName>
    </alternativeName>
</protein>
<keyword evidence="5 13" id="KW-0813">Transport</keyword>
<comment type="subunit">
    <text evidence="13">Component of the conserved oligomeric Golgi complex.</text>
</comment>
<evidence type="ECO:0000256" key="6">
    <source>
        <dbReference type="ARBA" id="ARBA00022741"/>
    </source>
</evidence>
<feature type="compositionally biased region" description="Low complexity" evidence="14">
    <location>
        <begin position="1093"/>
        <end position="1123"/>
    </location>
</feature>
<comment type="caution">
    <text evidence="16">The sequence shown here is derived from an EMBL/GenBank/DDBJ whole genome shotgun (WGS) entry which is preliminary data.</text>
</comment>
<dbReference type="Pfam" id="PF00004">
    <property type="entry name" value="AAA"/>
    <property type="match status" value="1"/>
</dbReference>
<evidence type="ECO:0000256" key="2">
    <source>
        <dbReference type="ARBA" id="ARBA00006914"/>
    </source>
</evidence>
<organism evidence="16 17">
    <name type="scientific">Tolypocladium capitatum</name>
    <dbReference type="NCBI Taxonomy" id="45235"/>
    <lineage>
        <taxon>Eukaryota</taxon>
        <taxon>Fungi</taxon>
        <taxon>Dikarya</taxon>
        <taxon>Ascomycota</taxon>
        <taxon>Pezizomycotina</taxon>
        <taxon>Sordariomycetes</taxon>
        <taxon>Hypocreomycetidae</taxon>
        <taxon>Hypocreales</taxon>
        <taxon>Ophiocordycipitaceae</taxon>
        <taxon>Tolypocladium</taxon>
    </lineage>
</organism>
<dbReference type="GO" id="GO:0016887">
    <property type="term" value="F:ATP hydrolysis activity"/>
    <property type="evidence" value="ECO:0007669"/>
    <property type="project" value="InterPro"/>
</dbReference>
<dbReference type="InterPro" id="IPR027417">
    <property type="entry name" value="P-loop_NTPase"/>
</dbReference>
<dbReference type="FunFam" id="1.10.8.60:FF:000022">
    <property type="entry name" value="Fidgetin like 1"/>
    <property type="match status" value="1"/>
</dbReference>
<dbReference type="Pfam" id="PF09336">
    <property type="entry name" value="Vps4_C"/>
    <property type="match status" value="1"/>
</dbReference>
<evidence type="ECO:0000256" key="12">
    <source>
        <dbReference type="ARBA" id="ARBA00043873"/>
    </source>
</evidence>
<dbReference type="InterPro" id="IPR015415">
    <property type="entry name" value="Spast_Vps4_C"/>
</dbReference>
<comment type="similarity">
    <text evidence="3 13">Belongs to the COG6 family.</text>
</comment>
<evidence type="ECO:0000256" key="11">
    <source>
        <dbReference type="ARBA" id="ARBA00031348"/>
    </source>
</evidence>
<dbReference type="InterPro" id="IPR048368">
    <property type="entry name" value="COG6_N"/>
</dbReference>
<dbReference type="Proteomes" id="UP000236621">
    <property type="component" value="Unassembled WGS sequence"/>
</dbReference>
<dbReference type="Gene3D" id="1.10.8.60">
    <property type="match status" value="1"/>
</dbReference>
<keyword evidence="10 13" id="KW-0472">Membrane</keyword>
<dbReference type="SUPFAM" id="SSF52540">
    <property type="entry name" value="P-loop containing nucleoside triphosphate hydrolases"/>
    <property type="match status" value="1"/>
</dbReference>
<reference evidence="16 17" key="1">
    <citation type="submission" date="2017-08" db="EMBL/GenBank/DDBJ databases">
        <title>Harnessing the power of phylogenomics to disentangle the directionality and signatures of interkingdom host jumping in the parasitic fungal genus Tolypocladium.</title>
        <authorList>
            <person name="Quandt C.A."/>
            <person name="Patterson W."/>
            <person name="Spatafora J.W."/>
        </authorList>
    </citation>
    <scope>NUCLEOTIDE SEQUENCE [LARGE SCALE GENOMIC DNA]</scope>
    <source>
        <strain evidence="16 17">CBS 113982</strain>
    </source>
</reference>
<evidence type="ECO:0000256" key="7">
    <source>
        <dbReference type="ARBA" id="ARBA00022840"/>
    </source>
</evidence>
<dbReference type="SMART" id="SM00382">
    <property type="entry name" value="AAA"/>
    <property type="match status" value="1"/>
</dbReference>
<comment type="function">
    <text evidence="12">Acts as a component of the peripheral membrane COG complex that is involved in intra-Golgi protein trafficking. COG is located at the cis-Golgi, and regulates tethering of retrograde intra-Golgi vesicles and possibly a number of other membrane trafficking events.</text>
</comment>
<dbReference type="GO" id="GO:0005524">
    <property type="term" value="F:ATP binding"/>
    <property type="evidence" value="ECO:0007669"/>
    <property type="project" value="UniProtKB-KW"/>
</dbReference>
<dbReference type="PROSITE" id="PS00674">
    <property type="entry name" value="AAA"/>
    <property type="match status" value="1"/>
</dbReference>
<gene>
    <name evidence="16" type="ORF">TCAP_00495</name>
</gene>
<keyword evidence="8 13" id="KW-0653">Protein transport</keyword>
<feature type="domain" description="AAA+ ATPase" evidence="15">
    <location>
        <begin position="1311"/>
        <end position="1462"/>
    </location>
</feature>
<dbReference type="Pfam" id="PF20653">
    <property type="entry name" value="COG6_C"/>
    <property type="match status" value="1"/>
</dbReference>
<feature type="compositionally biased region" description="Polar residues" evidence="14">
    <location>
        <begin position="873"/>
        <end position="884"/>
    </location>
</feature>
<feature type="region of interest" description="Disordered" evidence="14">
    <location>
        <begin position="872"/>
        <end position="1240"/>
    </location>
</feature>
<keyword evidence="17" id="KW-1185">Reference proteome</keyword>
<proteinExistence type="inferred from homology"/>
<dbReference type="OrthoDB" id="272987at2759"/>
<dbReference type="InterPro" id="IPR003960">
    <property type="entry name" value="ATPase_AAA_CS"/>
</dbReference>
<dbReference type="InterPro" id="IPR010490">
    <property type="entry name" value="COG6"/>
</dbReference>
<name>A0A2K3QPW7_9HYPO</name>
<comment type="similarity">
    <text evidence="2">Belongs to the AAA ATPase family.</text>
</comment>
<dbReference type="EMBL" id="NRSZ01000088">
    <property type="protein sequence ID" value="PNY29584.1"/>
    <property type="molecule type" value="Genomic_DNA"/>
</dbReference>
<sequence>MAHEPSLSLDSLPQPHMLSAGLRSPPGNSASSISKGPNPLAAKVAAVLSTSYSDAEFREALSLLDERAVGNDARTRRQIRLDLHKEVIDSNGVIIDEFGRVAELEQQLRRIRGTLGKLNAGYEDMKTQVVAAHSETLPALTEAASLLKQRRQVETKQKVLVAFKAHFIMSDDEVAALTSTAEPVDDRFFNSLLKAKGIRQDCELLLGLERQTLGSDLMEQTSKHIGFGFQKLYKWVQREFTTLNLENPQMNSSIRRALRVLAERPSLFQNCLDFFAEARERILSDAFHVALTGNASSGVEDPTVKPIDLTAHDPLRYVGDMLAWIHSATVSEREALEVLFVAEGEELAKGLKSGRDAEIWRLVADEDDDESDFNALNALSDLVDRDVAGASRVLRQRVEQVIRSNEETIPAYRLATLINFYRVTFQKLLGTGSNLLDCVGSLEEESLRQFRALVRDRIAALQGEFQHAPSDLGPPSFLHDALGQLEAIIKTYESLPSASEDRESEFENVLTEAFEPFMSGCDNMAKSMEPPNDVIFLINCRHTAAKCLGAFDFTRRRAGQLRESVGSEATKLVADQHSFFCNGSGLGPLLSGDNATPDGARNDLSKEMLGRASQRLDDFLPSALLDAMERLKHLQDGMLAREITERAASRFCVDFEKLEQAVEKKDGAAGEADEFGLRSVFPRTSAEIRGTDLARIYVTAVTIASHPLATVQVVPTYHTTSSRTSEGQPRRLVPVPAFWLRLLAGATSLQTLARRRRARHSSAKVHDCRGCYAPAAPEMLRNKAFTVLQKTYDDSYLSCSTAVYYEGQGDELEAMRHWRNALDHIYEHQATKAIPGYGPQTDTEKALVEALKELELQCKERIDLLEALRVSRQDGTAASPSSARLSKAPQLHDSTSRTKGSIGQGTIPAVTYSQLSRPSVPNRPSLPARTSSENAVVSGPSPGIDPPSSVSPIPKSHSPKLPPTQDKAVRSLSPEKHTLRTTLRSSRTGDKASKPVRKSPKPVAEGPSKAATLAWSTLGSRERLLRGPSADSGPATSTPPPRKLSDQLPKSGPSQLQWDSHSRRLVTPRGPESVLNGLQSTGSPRHSDDYSYSRPSLLSVSAASSALNSSSCHEASYSDQPPSRSKRSPRSTPAPRPPLRPPKGEQTNGAVTADDSGELSERRGPSHVPVRRKAIAKRPDEERANRQKPRQVSVSSTSEDDTTNSAGRLRPAERRGASMKSAPQGSLSDETADEESSADAAWKKKQASILKNLPPGVDEAAAKQILNDIIVQGDEVRWSDIAGLEIAKNALRETVVYPFLRPDLFMGLREPARGMLLFGPPGTGKTMLARAVATESKSTFFSISASSLTSKYLGESEKLVRALFGLARALAPSIIFVDEIDSLLSQRSGSGEHEATRRIKTEFLIQWSDLQRAAVGRESTERDKERGDANRVLVLAATNLPWAIDEAARRRFVRRQYIPLPEPHTRETQLQTLLGQQKHSLSSADVQRLVKLTEGFSGSDITALAKDAAMGPLRSLGEALLHMTMDEIRPIMLTDFEASLGLIRPSVSKSGLKEYEDWAKEFGERGG</sequence>